<sequence length="201" mass="23145">MTRIIDLRKKAEKKEMAPIKTESFGVESEKPKKIEEAPATTIAGKPVEITRKIEWEAPSFYYNPQKKYLTLIVIGLFCGAGAMFFYRMDTLTAIFLILSSLVIVLYANKKPTLSKIVVSHAGVTIDDHAYYYKDLKSFWLDYEPNSPKELSLEARKWYMPYVKVSVENQNPVEIRSLMINFVAEREHEKSLVDLISRKIGL</sequence>
<name>A0A1F8H9J7_9BACT</name>
<dbReference type="AlphaFoldDB" id="A0A1F8H9J7"/>
<evidence type="ECO:0000256" key="1">
    <source>
        <dbReference type="SAM" id="Phobius"/>
    </source>
</evidence>
<keyword evidence="1" id="KW-1133">Transmembrane helix</keyword>
<proteinExistence type="predicted"/>
<gene>
    <name evidence="2" type="ORF">A3G51_00105</name>
</gene>
<feature type="transmembrane region" description="Helical" evidence="1">
    <location>
        <begin position="91"/>
        <end position="107"/>
    </location>
</feature>
<keyword evidence="1" id="KW-0812">Transmembrane</keyword>
<evidence type="ECO:0008006" key="4">
    <source>
        <dbReference type="Google" id="ProtNLM"/>
    </source>
</evidence>
<reference evidence="2 3" key="1">
    <citation type="journal article" date="2016" name="Nat. Commun.">
        <title>Thousands of microbial genomes shed light on interconnected biogeochemical processes in an aquifer system.</title>
        <authorList>
            <person name="Anantharaman K."/>
            <person name="Brown C.T."/>
            <person name="Hug L.A."/>
            <person name="Sharon I."/>
            <person name="Castelle C.J."/>
            <person name="Probst A.J."/>
            <person name="Thomas B.C."/>
            <person name="Singh A."/>
            <person name="Wilkins M.J."/>
            <person name="Karaoz U."/>
            <person name="Brodie E.L."/>
            <person name="Williams K.H."/>
            <person name="Hubbard S.S."/>
            <person name="Banfield J.F."/>
        </authorList>
    </citation>
    <scope>NUCLEOTIDE SEQUENCE [LARGE SCALE GENOMIC DNA]</scope>
</reference>
<evidence type="ECO:0000313" key="3">
    <source>
        <dbReference type="Proteomes" id="UP000177745"/>
    </source>
</evidence>
<dbReference type="EMBL" id="MGKY01000003">
    <property type="protein sequence ID" value="OGN34262.1"/>
    <property type="molecule type" value="Genomic_DNA"/>
</dbReference>
<evidence type="ECO:0000313" key="2">
    <source>
        <dbReference type="EMBL" id="OGN34262.1"/>
    </source>
</evidence>
<protein>
    <recommendedName>
        <fullName evidence="4">DUF5673 domain-containing protein</fullName>
    </recommendedName>
</protein>
<feature type="transmembrane region" description="Helical" evidence="1">
    <location>
        <begin position="68"/>
        <end position="85"/>
    </location>
</feature>
<comment type="caution">
    <text evidence="2">The sequence shown here is derived from an EMBL/GenBank/DDBJ whole genome shotgun (WGS) entry which is preliminary data.</text>
</comment>
<accession>A0A1F8H9J7</accession>
<keyword evidence="1" id="KW-0472">Membrane</keyword>
<organism evidence="2 3">
    <name type="scientific">Candidatus Yanofskybacteria bacterium RIFCSPLOWO2_12_FULL_43_11b</name>
    <dbReference type="NCBI Taxonomy" id="1802710"/>
    <lineage>
        <taxon>Bacteria</taxon>
        <taxon>Candidatus Yanofskyibacteriota</taxon>
    </lineage>
</organism>
<dbReference type="Proteomes" id="UP000177745">
    <property type="component" value="Unassembled WGS sequence"/>
</dbReference>